<protein>
    <submittedName>
        <fullName evidence="2">Uncharacterized protein</fullName>
    </submittedName>
</protein>
<gene>
    <name evidence="2" type="ORF">H206_03778</name>
</gene>
<evidence type="ECO:0000313" key="2">
    <source>
        <dbReference type="EMBL" id="RWX45896.1"/>
    </source>
</evidence>
<comment type="caution">
    <text evidence="2">The sequence shown here is derived from an EMBL/GenBank/DDBJ whole genome shotgun (WGS) entry which is preliminary data.</text>
</comment>
<dbReference type="EMBL" id="MTKO01000071">
    <property type="protein sequence ID" value="RWX45896.1"/>
    <property type="molecule type" value="Genomic_DNA"/>
</dbReference>
<dbReference type="AlphaFoldDB" id="A0A3S3R741"/>
<reference evidence="2 3" key="1">
    <citation type="submission" date="2017-01" db="EMBL/GenBank/DDBJ databases">
        <title>The cable genome- insights into the physiology and evolution of filamentous bacteria capable of sulfide oxidation via long distance electron transfer.</title>
        <authorList>
            <person name="Schreiber L."/>
            <person name="Bjerg J.T."/>
            <person name="Boggild A."/>
            <person name="Van De Vossenberg J."/>
            <person name="Meysman F."/>
            <person name="Nielsen L.P."/>
            <person name="Schramm A."/>
            <person name="Kjeldsen K.U."/>
        </authorList>
    </citation>
    <scope>NUCLEOTIDE SEQUENCE [LARGE SCALE GENOMIC DNA]</scope>
    <source>
        <strain evidence="2">MCF</strain>
    </source>
</reference>
<name>A0A3S3R741_9BACT</name>
<accession>A0A3S3R741</accession>
<feature type="compositionally biased region" description="Basic and acidic residues" evidence="1">
    <location>
        <begin position="63"/>
        <end position="78"/>
    </location>
</feature>
<sequence length="86" mass="9487">MGDTFGNSSFNSNGGTQNNAQGTGAVGQQNNNFAAQQVSTDELITLLGQVQRELSRLPLDEPVKEKVKDDVRTAQREARKLRRMRP</sequence>
<evidence type="ECO:0000256" key="1">
    <source>
        <dbReference type="SAM" id="MobiDB-lite"/>
    </source>
</evidence>
<organism evidence="2 3">
    <name type="scientific">Candidatus Electrothrix aarhusensis</name>
    <dbReference type="NCBI Taxonomy" id="1859131"/>
    <lineage>
        <taxon>Bacteria</taxon>
        <taxon>Pseudomonadati</taxon>
        <taxon>Thermodesulfobacteriota</taxon>
        <taxon>Desulfobulbia</taxon>
        <taxon>Desulfobulbales</taxon>
        <taxon>Desulfobulbaceae</taxon>
        <taxon>Candidatus Electrothrix</taxon>
    </lineage>
</organism>
<feature type="region of interest" description="Disordered" evidence="1">
    <location>
        <begin position="1"/>
        <end position="33"/>
    </location>
</feature>
<proteinExistence type="predicted"/>
<feature type="compositionally biased region" description="Low complexity" evidence="1">
    <location>
        <begin position="11"/>
        <end position="23"/>
    </location>
</feature>
<feature type="region of interest" description="Disordered" evidence="1">
    <location>
        <begin position="63"/>
        <end position="86"/>
    </location>
</feature>
<evidence type="ECO:0000313" key="3">
    <source>
        <dbReference type="Proteomes" id="UP000287853"/>
    </source>
</evidence>
<keyword evidence="3" id="KW-1185">Reference proteome</keyword>
<dbReference type="Proteomes" id="UP000287853">
    <property type="component" value="Unassembled WGS sequence"/>
</dbReference>
<feature type="compositionally biased region" description="Polar residues" evidence="1">
    <location>
        <begin position="1"/>
        <end position="10"/>
    </location>
</feature>